<sequence length="1086" mass="125178">MDVTHTISLERVQSINRWIDDVNWYAHGLRLGDIEEIVFRLQNIKMDVLEYNGKENNRPNSKKLEDLNDIIPDIFSTSSCDEMVGGGVNLYQSDQVESHNVFKSTKENSSLNASSSICQFWRFDDPAIENRLHPQRFNHHKLTEDITNMDYDFTVNQGCPSVTSDKEYGNLTLMQNKNLREIAYHPKYERKTKLQVSHSEYLCRLCPSKRWVFTKHFAEHMALSHGIVEVKEVGIVAMPLPAALYRQTLGRLKFFYCKCPKCIQWIRLGKTAEISNLSDEVIELDYLNDRPSVGFYTNYFYHFMGAPLKILSMLARDEFSPIAQESTVDIVIALQTAISQLNEVHTLGELLRSITGAYPIERSFILKLLLHSLPSLQCNSPLISQVESFLNSDNTNVEIVDIHTIFNEEVPKIIQHCTSLETEEKKSICDSIIESVNINAISYEFDDLQQPFESFFKSLVYRLNSEFRRFELTDELLNCIKDSKSSSLNLLNWIDGFYEPLKRLNSIIDTSYTLLDYEKLHSVDENIQLMTAEIEKGYDNNIIREILIPYFAYIGPDAWESFNTWLMRFGLKISSEKDTNAAKYNVLRNLLDNDDLLRHLDKQASAVKVKFTKYILSTIFLSPDTNLEFFLVSKEILVFLNSLKLEDGEPFDITSINTKSFQDVSRCFEASHAAISSLIGVIEVGEILYSNKLSLIDIVKLESSEKTIQKEQLIKYISTEIGYDTKYGKCQLFLSSIYSTLRKTNVFNKISNEELNEVILQKMLEMKQFQIISQVFGKECTQLENEKFNNLVLKQCWALYNNASNCDPKIGSLRECVECLQLLDENLSKVKRLNALIKANERIFEWKFYFEPKVPITPKRVLQCNNPLLIIRRILELNDDAYLYAGDLYYLVVLLIDGFDVVEQSPLFKHKHKSFDDESNLLVYKIKLLCLEVASVLDYNYSFQTAFALVSNASLYKFEIEGLFDLVSENWFTFFQLSKNEYEGISDLKALNDKLKLLGQVLLIAPTEYNSNVLEQWQMLRSHKSQLIQSQELEIQSKLRHKNVNLSLGDVQSRLQKSLKSSADELLNTNGTEIGKSIVGWIVGAN</sequence>
<dbReference type="GO" id="GO:0006890">
    <property type="term" value="P:retrograde vesicle-mediated transport, Golgi to endoplasmic reticulum"/>
    <property type="evidence" value="ECO:0007669"/>
    <property type="project" value="InterPro"/>
</dbReference>
<dbReference type="InterPro" id="IPR028012">
    <property type="entry name" value="Rua1_C"/>
</dbReference>
<dbReference type="EMBL" id="NHMM01000007">
    <property type="protein sequence ID" value="OUT20531.1"/>
    <property type="molecule type" value="Genomic_DNA"/>
</dbReference>
<proteinExistence type="predicted"/>
<gene>
    <name evidence="7" type="ORF">CAS74_004190</name>
</gene>
<organism evidence="7 8">
    <name type="scientific">Pichia kudriavzevii</name>
    <name type="common">Yeast</name>
    <name type="synonym">Issatchenkia orientalis</name>
    <dbReference type="NCBI Taxonomy" id="4909"/>
    <lineage>
        <taxon>Eukaryota</taxon>
        <taxon>Fungi</taxon>
        <taxon>Dikarya</taxon>
        <taxon>Ascomycota</taxon>
        <taxon>Saccharomycotina</taxon>
        <taxon>Pichiomycetes</taxon>
        <taxon>Pichiales</taxon>
        <taxon>Pichiaceae</taxon>
        <taxon>Pichia</taxon>
    </lineage>
</organism>
<dbReference type="PANTHER" id="PTHR40787">
    <property type="entry name" value="SECRETED PROTEIN"/>
    <property type="match status" value="1"/>
</dbReference>
<dbReference type="GO" id="GO:0005783">
    <property type="term" value="C:endoplasmic reticulum"/>
    <property type="evidence" value="ECO:0007669"/>
    <property type="project" value="UniProtKB-SubCell"/>
</dbReference>
<dbReference type="AlphaFoldDB" id="A0A1Z8JIW9"/>
<evidence type="ECO:0000256" key="1">
    <source>
        <dbReference type="ARBA" id="ARBA00004240"/>
    </source>
</evidence>
<evidence type="ECO:0000259" key="5">
    <source>
        <dbReference type="Pfam" id="PF08314"/>
    </source>
</evidence>
<dbReference type="VEuPathDB" id="FungiDB:C5L36_0A08140"/>
<evidence type="ECO:0000259" key="6">
    <source>
        <dbReference type="Pfam" id="PF14616"/>
    </source>
</evidence>
<dbReference type="Proteomes" id="UP000195871">
    <property type="component" value="Unassembled WGS sequence"/>
</dbReference>
<dbReference type="PANTHER" id="PTHR40787:SF3">
    <property type="entry name" value="PROTEIN TRANSPORT PROTEIN SEC39"/>
    <property type="match status" value="1"/>
</dbReference>
<comment type="caution">
    <text evidence="7">The sequence shown here is derived from an EMBL/GenBank/DDBJ whole genome shotgun (WGS) entry which is preliminary data.</text>
</comment>
<protein>
    <submittedName>
        <fullName evidence="7">Uncharacterized protein</fullName>
    </submittedName>
</protein>
<dbReference type="Pfam" id="PF08314">
    <property type="entry name" value="Sec39"/>
    <property type="match status" value="1"/>
</dbReference>
<evidence type="ECO:0000256" key="3">
    <source>
        <dbReference type="ARBA" id="ARBA00022824"/>
    </source>
</evidence>
<evidence type="ECO:0000313" key="7">
    <source>
        <dbReference type="EMBL" id="OUT20531.1"/>
    </source>
</evidence>
<dbReference type="InterPro" id="IPR013244">
    <property type="entry name" value="Sec39_domain"/>
</dbReference>
<dbReference type="GO" id="GO:0015031">
    <property type="term" value="P:protein transport"/>
    <property type="evidence" value="ECO:0007669"/>
    <property type="project" value="UniProtKB-KW"/>
</dbReference>
<evidence type="ECO:0000256" key="2">
    <source>
        <dbReference type="ARBA" id="ARBA00022448"/>
    </source>
</evidence>
<keyword evidence="3" id="KW-0256">Endoplasmic reticulum</keyword>
<dbReference type="Pfam" id="PF14616">
    <property type="entry name" value="Rua1_C"/>
    <property type="match status" value="1"/>
</dbReference>
<keyword evidence="4" id="KW-0653">Protein transport</keyword>
<accession>A0A1Z8JIW9</accession>
<dbReference type="VEuPathDB" id="FungiDB:C5L36_0A08150"/>
<name>A0A1Z8JIW9_PICKU</name>
<evidence type="ECO:0000256" key="4">
    <source>
        <dbReference type="ARBA" id="ARBA00022927"/>
    </source>
</evidence>
<evidence type="ECO:0000313" key="8">
    <source>
        <dbReference type="Proteomes" id="UP000195871"/>
    </source>
</evidence>
<comment type="subcellular location">
    <subcellularLocation>
        <location evidence="1">Endoplasmic reticulum</location>
    </subcellularLocation>
</comment>
<keyword evidence="2" id="KW-0813">Transport</keyword>
<feature type="domain" description="Transcription regulator Rua1 C-terminal" evidence="6">
    <location>
        <begin position="183"/>
        <end position="279"/>
    </location>
</feature>
<feature type="domain" description="Sec39" evidence="5">
    <location>
        <begin position="360"/>
        <end position="1032"/>
    </location>
</feature>
<reference evidence="7 8" key="1">
    <citation type="submission" date="2017-05" db="EMBL/GenBank/DDBJ databases">
        <title>The Genome Sequence of Candida krusei Ckrusei653.</title>
        <authorList>
            <person name="Cuomo C."/>
            <person name="Forche A."/>
            <person name="Young S."/>
            <person name="Abouelleil A."/>
            <person name="Cao P."/>
            <person name="Chapman S."/>
            <person name="Cusick C."/>
            <person name="Shea T."/>
            <person name="Nusbaum C."/>
            <person name="Birren B."/>
        </authorList>
    </citation>
    <scope>NUCLEOTIDE SEQUENCE [LARGE SCALE GENOMIC DNA]</scope>
    <source>
        <strain evidence="7 8">Ckrusei653</strain>
    </source>
</reference>